<keyword evidence="5" id="KW-1185">Reference proteome</keyword>
<dbReference type="InterPro" id="IPR036291">
    <property type="entry name" value="NAD(P)-bd_dom_sf"/>
</dbReference>
<dbReference type="AlphaFoldDB" id="A0A239VNG9"/>
<sequence length="237" mass="24828">MTDARTALITGGNRGIGLATALRLQEAGYRVVVGSRSGQAPEGLDVVTLDVSDTDSVNDGFTAAEELLGSPIEILVANAGITRDMLLMRMKDEDINDVLDTNLVGAIRCARRAAKGMLRLKKGRIVFISSIVGTKGSPGQVNYAASKAGLIGASRSLARELGPRSITSNVIMPGFIATDMTDELPEDLKESYRKEIPLGRMGEASEVANAVEFLVSPGASYVNGVVLPVDGGFAMGS</sequence>
<dbReference type="KEGG" id="dco:SAMEA4475696_1749"/>
<organism evidence="4 5">
    <name type="scientific">Dermatophilus congolensis</name>
    <dbReference type="NCBI Taxonomy" id="1863"/>
    <lineage>
        <taxon>Bacteria</taxon>
        <taxon>Bacillati</taxon>
        <taxon>Actinomycetota</taxon>
        <taxon>Actinomycetes</taxon>
        <taxon>Micrococcales</taxon>
        <taxon>Dermatophilaceae</taxon>
        <taxon>Dermatophilus</taxon>
    </lineage>
</organism>
<evidence type="ECO:0000313" key="4">
    <source>
        <dbReference type="EMBL" id="SNV23168.1"/>
    </source>
</evidence>
<dbReference type="Proteomes" id="UP000242637">
    <property type="component" value="Chromosome 1"/>
</dbReference>
<dbReference type="OrthoDB" id="9804774at2"/>
<accession>A0A239VNG9</accession>
<reference evidence="4 5" key="1">
    <citation type="submission" date="2017-06" db="EMBL/GenBank/DDBJ databases">
        <authorList>
            <consortium name="Pathogen Informatics"/>
        </authorList>
    </citation>
    <scope>NUCLEOTIDE SEQUENCE [LARGE SCALE GENOMIC DNA]</scope>
    <source>
        <strain evidence="4 5">NCTC13039</strain>
    </source>
</reference>
<dbReference type="FunFam" id="3.40.50.720:FF:000173">
    <property type="entry name" value="3-oxoacyl-[acyl-carrier protein] reductase"/>
    <property type="match status" value="1"/>
</dbReference>
<dbReference type="GeneID" id="63459946"/>
<dbReference type="GO" id="GO:0004316">
    <property type="term" value="F:3-oxoacyl-[acyl-carrier-protein] reductase (NADPH) activity"/>
    <property type="evidence" value="ECO:0007669"/>
    <property type="project" value="UniProtKB-EC"/>
</dbReference>
<evidence type="ECO:0000259" key="3">
    <source>
        <dbReference type="SMART" id="SM00822"/>
    </source>
</evidence>
<dbReference type="EC" id="1.1.1.100" evidence="4"/>
<dbReference type="SMART" id="SM00822">
    <property type="entry name" value="PKS_KR"/>
    <property type="match status" value="1"/>
</dbReference>
<name>A0A239VNG9_9MICO</name>
<evidence type="ECO:0000256" key="1">
    <source>
        <dbReference type="ARBA" id="ARBA00006484"/>
    </source>
</evidence>
<dbReference type="PRINTS" id="PR00080">
    <property type="entry name" value="SDRFAMILY"/>
</dbReference>
<dbReference type="RefSeq" id="WP_028326295.1">
    <property type="nucleotide sequence ID" value="NZ_JAAFNI010000001.1"/>
</dbReference>
<dbReference type="Pfam" id="PF13561">
    <property type="entry name" value="adh_short_C2"/>
    <property type="match status" value="1"/>
</dbReference>
<dbReference type="InterPro" id="IPR002347">
    <property type="entry name" value="SDR_fam"/>
</dbReference>
<dbReference type="SUPFAM" id="SSF51735">
    <property type="entry name" value="NAD(P)-binding Rossmann-fold domains"/>
    <property type="match status" value="1"/>
</dbReference>
<dbReference type="Gene3D" id="3.40.50.720">
    <property type="entry name" value="NAD(P)-binding Rossmann-like Domain"/>
    <property type="match status" value="1"/>
</dbReference>
<proteinExistence type="inferred from homology"/>
<dbReference type="InterPro" id="IPR057326">
    <property type="entry name" value="KR_dom"/>
</dbReference>
<dbReference type="PANTHER" id="PTHR42879">
    <property type="entry name" value="3-OXOACYL-(ACYL-CARRIER-PROTEIN) REDUCTASE"/>
    <property type="match status" value="1"/>
</dbReference>
<feature type="domain" description="Ketoreductase" evidence="3">
    <location>
        <begin position="5"/>
        <end position="179"/>
    </location>
</feature>
<dbReference type="PANTHER" id="PTHR42879:SF2">
    <property type="entry name" value="3-OXOACYL-[ACYL-CARRIER-PROTEIN] REDUCTASE FABG"/>
    <property type="match status" value="1"/>
</dbReference>
<dbReference type="InterPro" id="IPR050259">
    <property type="entry name" value="SDR"/>
</dbReference>
<keyword evidence="2 4" id="KW-0560">Oxidoreductase</keyword>
<evidence type="ECO:0000313" key="5">
    <source>
        <dbReference type="Proteomes" id="UP000242637"/>
    </source>
</evidence>
<evidence type="ECO:0000256" key="2">
    <source>
        <dbReference type="ARBA" id="ARBA00023002"/>
    </source>
</evidence>
<dbReference type="STRING" id="1121387.GCA_000429885_00118"/>
<dbReference type="PRINTS" id="PR00081">
    <property type="entry name" value="GDHRDH"/>
</dbReference>
<comment type="similarity">
    <text evidence="1">Belongs to the short-chain dehydrogenases/reductases (SDR) family.</text>
</comment>
<dbReference type="NCBIfam" id="NF009466">
    <property type="entry name" value="PRK12826.1-2"/>
    <property type="match status" value="1"/>
</dbReference>
<gene>
    <name evidence="4" type="primary">fabG1</name>
    <name evidence="4" type="ORF">SAMEA4475696_01749</name>
</gene>
<protein>
    <submittedName>
        <fullName evidence="4">3-oxoacyl-[acyl-carrier-protein] reductase FabG1</fullName>
        <ecNumber evidence="4">1.1.1.100</ecNumber>
    </submittedName>
</protein>
<dbReference type="EMBL" id="LT906453">
    <property type="protein sequence ID" value="SNV23168.1"/>
    <property type="molecule type" value="Genomic_DNA"/>
</dbReference>